<evidence type="ECO:0000313" key="3">
    <source>
        <dbReference type="Proteomes" id="UP000008281"/>
    </source>
</evidence>
<dbReference type="Proteomes" id="UP000008281">
    <property type="component" value="Unassembled WGS sequence"/>
</dbReference>
<feature type="transmembrane region" description="Helical" evidence="1">
    <location>
        <begin position="215"/>
        <end position="237"/>
    </location>
</feature>
<dbReference type="OMA" id="ICISHFM"/>
<dbReference type="PANTHER" id="PTHR46045">
    <property type="entry name" value="SERPENTINE RECEPTOR, CLASS U-RELATED"/>
    <property type="match status" value="1"/>
</dbReference>
<dbReference type="STRING" id="31234.E3N657"/>
<proteinExistence type="predicted"/>
<feature type="transmembrane region" description="Helical" evidence="1">
    <location>
        <begin position="158"/>
        <end position="176"/>
    </location>
</feature>
<evidence type="ECO:0000313" key="2">
    <source>
        <dbReference type="EMBL" id="EFO87500.1"/>
    </source>
</evidence>
<organism evidence="3">
    <name type="scientific">Caenorhabditis remanei</name>
    <name type="common">Caenorhabditis vulgaris</name>
    <dbReference type="NCBI Taxonomy" id="31234"/>
    <lineage>
        <taxon>Eukaryota</taxon>
        <taxon>Metazoa</taxon>
        <taxon>Ecdysozoa</taxon>
        <taxon>Nematoda</taxon>
        <taxon>Chromadorea</taxon>
        <taxon>Rhabditida</taxon>
        <taxon>Rhabditina</taxon>
        <taxon>Rhabditomorpha</taxon>
        <taxon>Rhabditoidea</taxon>
        <taxon>Rhabditidae</taxon>
        <taxon>Peloderinae</taxon>
        <taxon>Caenorhabditis</taxon>
    </lineage>
</organism>
<gene>
    <name evidence="2" type="primary">Cre-sru-28</name>
    <name evidence="2" type="ORF">CRE_03384</name>
</gene>
<dbReference type="AlphaFoldDB" id="E3N657"/>
<keyword evidence="3" id="KW-1185">Reference proteome</keyword>
<name>E3N657_CAERE</name>
<dbReference type="eggNOG" id="ENOG502TGVA">
    <property type="taxonomic scope" value="Eukaryota"/>
</dbReference>
<protein>
    <submittedName>
        <fullName evidence="2">CRE-SRU-28 protein</fullName>
    </submittedName>
</protein>
<dbReference type="InParanoid" id="E3N657"/>
<dbReference type="OrthoDB" id="5886890at2759"/>
<keyword evidence="1" id="KW-1133">Transmembrane helix</keyword>
<feature type="transmembrane region" description="Helical" evidence="1">
    <location>
        <begin position="130"/>
        <end position="151"/>
    </location>
</feature>
<keyword evidence="1" id="KW-0472">Membrane</keyword>
<feature type="transmembrane region" description="Helical" evidence="1">
    <location>
        <begin position="258"/>
        <end position="275"/>
    </location>
</feature>
<sequence length="336" mass="38897">MSIPSPSPILLPGIHKNESYINFEFSFFTLPMTLLVIPIFYMPITIIIILRIFVKLLYAVKDKNVNVPLFSAICISHFMNIQQINFQCLLFFICDFFFVRLMTSGVFTSWCASVFPNRYLLILYGTTYYVNYANMLFPFLVSTMRLILFAYPQNQAKINGTILHVALPIIFIYPLFNTFFLFTAECYCVQAHGPFPFGSIILGFQGSLFGLRNSYFLLFNTIFWMSSCLINNSILLVKLFQLKKSLSLHARSQKSYKAEVSLTFTTFSMIFSYLSNSMIVITAQLGGDWTYYAIMLRPYGNDLETCVSPWVFYLTHPIFRRKKSTIRVVHHDNIDS</sequence>
<dbReference type="PANTHER" id="PTHR46045:SF2">
    <property type="entry name" value="SERPENTINE RECEPTOR, CLASS U"/>
    <property type="match status" value="1"/>
</dbReference>
<dbReference type="InterPro" id="IPR003839">
    <property type="entry name" value="7TM_GPCR_serpentine_rcpt_Sru"/>
</dbReference>
<dbReference type="Pfam" id="PF10322">
    <property type="entry name" value="7TM_GPCR_Sru"/>
    <property type="match status" value="1"/>
</dbReference>
<accession>E3N657</accession>
<dbReference type="FunCoup" id="E3N657">
    <property type="interactions" value="10"/>
</dbReference>
<reference evidence="2" key="1">
    <citation type="submission" date="2007-07" db="EMBL/GenBank/DDBJ databases">
        <title>PCAP assembly of the Caenorhabditis remanei genome.</title>
        <authorList>
            <consortium name="The Caenorhabditis remanei Sequencing Consortium"/>
            <person name="Wilson R.K."/>
        </authorList>
    </citation>
    <scope>NUCLEOTIDE SEQUENCE [LARGE SCALE GENOMIC DNA]</scope>
    <source>
        <strain evidence="2">PB4641</strain>
    </source>
</reference>
<feature type="transmembrane region" description="Helical" evidence="1">
    <location>
        <begin position="32"/>
        <end position="54"/>
    </location>
</feature>
<dbReference type="HOGENOM" id="CLU_049496_0_0_1"/>
<dbReference type="EMBL" id="DS268537">
    <property type="protein sequence ID" value="EFO87500.1"/>
    <property type="molecule type" value="Genomic_DNA"/>
</dbReference>
<keyword evidence="1" id="KW-0812">Transmembrane</keyword>
<feature type="transmembrane region" description="Helical" evidence="1">
    <location>
        <begin position="88"/>
        <end position="110"/>
    </location>
</feature>
<evidence type="ECO:0000256" key="1">
    <source>
        <dbReference type="SAM" id="Phobius"/>
    </source>
</evidence>